<name>A0A9C7Q269_9RHOD</name>
<evidence type="ECO:0000313" key="1">
    <source>
        <dbReference type="EMBL" id="GJQ14969.1"/>
    </source>
</evidence>
<dbReference type="EMBL" id="BQMJ01000062">
    <property type="protein sequence ID" value="GJQ14969.1"/>
    <property type="molecule type" value="Genomic_DNA"/>
</dbReference>
<evidence type="ECO:0000313" key="2">
    <source>
        <dbReference type="Proteomes" id="UP001061958"/>
    </source>
</evidence>
<accession>A0A9C7Q269</accession>
<proteinExistence type="predicted"/>
<sequence>MLSTKNRLCLSLLESGGIIFCSRVNNGRSASLRSILGCRYLCSYETGEFPVKEWFMRKIEERLTHEWFVTQHDPLGSFYYATWLHKTKDLAELLKEREEGVRLSYHKLVDEGFLVDEKHLKRLNK</sequence>
<dbReference type="OrthoDB" id="10345901at2759"/>
<protein>
    <submittedName>
        <fullName evidence="1">Uncharacterized protein</fullName>
    </submittedName>
</protein>
<dbReference type="AlphaFoldDB" id="A0A9C7Q269"/>
<gene>
    <name evidence="1" type="ORF">GpartN1_g6760.t1</name>
</gene>
<organism evidence="1 2">
    <name type="scientific">Galdieria partita</name>
    <dbReference type="NCBI Taxonomy" id="83374"/>
    <lineage>
        <taxon>Eukaryota</taxon>
        <taxon>Rhodophyta</taxon>
        <taxon>Bangiophyceae</taxon>
        <taxon>Galdieriales</taxon>
        <taxon>Galdieriaceae</taxon>
        <taxon>Galdieria</taxon>
    </lineage>
</organism>
<reference evidence="1" key="2">
    <citation type="submission" date="2022-01" db="EMBL/GenBank/DDBJ databases">
        <authorList>
            <person name="Hirooka S."/>
            <person name="Miyagishima S.Y."/>
        </authorList>
    </citation>
    <scope>NUCLEOTIDE SEQUENCE</scope>
    <source>
        <strain evidence="1">NBRC 102759</strain>
    </source>
</reference>
<dbReference type="Proteomes" id="UP001061958">
    <property type="component" value="Unassembled WGS sequence"/>
</dbReference>
<comment type="caution">
    <text evidence="1">The sequence shown here is derived from an EMBL/GenBank/DDBJ whole genome shotgun (WGS) entry which is preliminary data.</text>
</comment>
<keyword evidence="2" id="KW-1185">Reference proteome</keyword>
<reference evidence="1" key="1">
    <citation type="journal article" date="2022" name="Proc. Natl. Acad. Sci. U.S.A.">
        <title>Life cycle and functional genomics of the unicellular red alga Galdieria for elucidating algal and plant evolution and industrial use.</title>
        <authorList>
            <person name="Hirooka S."/>
            <person name="Itabashi T."/>
            <person name="Ichinose T.M."/>
            <person name="Onuma R."/>
            <person name="Fujiwara T."/>
            <person name="Yamashita S."/>
            <person name="Jong L.W."/>
            <person name="Tomita R."/>
            <person name="Iwane A.H."/>
            <person name="Miyagishima S.Y."/>
        </authorList>
    </citation>
    <scope>NUCLEOTIDE SEQUENCE</scope>
    <source>
        <strain evidence="1">NBRC 102759</strain>
    </source>
</reference>